<dbReference type="OrthoDB" id="3562919at2759"/>
<evidence type="ECO:0000313" key="3">
    <source>
        <dbReference type="Proteomes" id="UP000178912"/>
    </source>
</evidence>
<reference evidence="3" key="1">
    <citation type="submission" date="2016-03" db="EMBL/GenBank/DDBJ databases">
        <authorList>
            <person name="Guldener U."/>
        </authorList>
    </citation>
    <scope>NUCLEOTIDE SEQUENCE [LARGE SCALE GENOMIC DNA]</scope>
    <source>
        <strain evidence="3">04CH-RAC-A.6.1</strain>
    </source>
</reference>
<feature type="compositionally biased region" description="Basic and acidic residues" evidence="1">
    <location>
        <begin position="812"/>
        <end position="831"/>
    </location>
</feature>
<feature type="compositionally biased region" description="Polar residues" evidence="1">
    <location>
        <begin position="652"/>
        <end position="663"/>
    </location>
</feature>
<feature type="region of interest" description="Disordered" evidence="1">
    <location>
        <begin position="1"/>
        <end position="32"/>
    </location>
</feature>
<feature type="region of interest" description="Disordered" evidence="1">
    <location>
        <begin position="684"/>
        <end position="773"/>
    </location>
</feature>
<feature type="region of interest" description="Disordered" evidence="1">
    <location>
        <begin position="643"/>
        <end position="669"/>
    </location>
</feature>
<sequence>MSSAHEVLQPTSNPRNTPAISAHPQVTSRKVPSMIAPGYQTRSFSAGASDRTQPTSAQLDYNKHLGEAVNAAAAAHYYYPLENSGMVGQWRNNASPTAGATAHVSPSHAKRAFNLSYVNSNPMTISDADSTQSPKRRGDPVRSARRKTMAETINEAAFTSPIRQRVEKIATTERGGQSNTSSGIEGQNAGDSLAKVVQQGQLQDYNKYYRYLAQKNGMHLKRIPSEDDTLSAAYVKPYTPIYTSVVKEGDQENPLAAGAVSSLRASGKAYTPQPIDAPIRQPYGYQGSSRQLTDPQSQIDYGLTHGWLRQMPQGEHKNELQPNDLQNKGQRSVYTPNLMDAGSIVPRSSISTFIPNQQTAQFQPVQGSMQPNQQLKTLLEKNSNFRHPNLEMSRRMADYRAQISGLPPAPSFSTAPLGSPTGHNHSDPTNSMQGPPDTRMYQQFPVNSLADISTCLRPAQSYHPEHGGANTGASFSNQFSSLLSAQYPKDGRLSTNFDVNPSKISVVRGVVIEANSKAHDIFEADVENGNFARTNLPEWMALNTQAQVRIFSGDTSPEEDTLHSAYPEPPTSTTESALATCPLPNINQAYTGTPAIYRPFDASQHPDGPIYLPPLPLHIPLRKNKKARASRKVPVFFIGKAPTPRKSRVKKTTQSISNSNFPSQDFAPENATTQSDLQTFIFQPTAPRNAVRKPHEQTTVSYPSTAREATPESSGQVSTPQPITPHKAIPESKDNPFSPQPVTPRTATPRPPMFDFSSPSRHPARTGSSTVSRMMAGNYAELFRRPEDETRWKQDAYAQTMAELGTPSKYQLKKEEAERKRLQKELEKAKK</sequence>
<keyword evidence="3" id="KW-1185">Reference proteome</keyword>
<organism evidence="2 3">
    <name type="scientific">Rhynchosporium agropyri</name>
    <dbReference type="NCBI Taxonomy" id="914238"/>
    <lineage>
        <taxon>Eukaryota</taxon>
        <taxon>Fungi</taxon>
        <taxon>Dikarya</taxon>
        <taxon>Ascomycota</taxon>
        <taxon>Pezizomycotina</taxon>
        <taxon>Leotiomycetes</taxon>
        <taxon>Helotiales</taxon>
        <taxon>Ploettnerulaceae</taxon>
        <taxon>Rhynchosporium</taxon>
    </lineage>
</organism>
<evidence type="ECO:0000256" key="1">
    <source>
        <dbReference type="SAM" id="MobiDB-lite"/>
    </source>
</evidence>
<feature type="region of interest" description="Disordered" evidence="1">
    <location>
        <begin position="404"/>
        <end position="441"/>
    </location>
</feature>
<feature type="compositionally biased region" description="Polar residues" evidence="1">
    <location>
        <begin position="124"/>
        <end position="133"/>
    </location>
</feature>
<proteinExistence type="predicted"/>
<dbReference type="EMBL" id="FJUX01000067">
    <property type="protein sequence ID" value="CZT04074.1"/>
    <property type="molecule type" value="Genomic_DNA"/>
</dbReference>
<evidence type="ECO:0000313" key="2">
    <source>
        <dbReference type="EMBL" id="CZT04074.1"/>
    </source>
</evidence>
<dbReference type="AlphaFoldDB" id="A0A1E1L0P1"/>
<feature type="compositionally biased region" description="Polar residues" evidence="1">
    <location>
        <begin position="286"/>
        <end position="296"/>
    </location>
</feature>
<name>A0A1E1L0P1_9HELO</name>
<feature type="compositionally biased region" description="Polar residues" evidence="1">
    <location>
        <begin position="711"/>
        <end position="721"/>
    </location>
</feature>
<dbReference type="Proteomes" id="UP000178912">
    <property type="component" value="Unassembled WGS sequence"/>
</dbReference>
<feature type="compositionally biased region" description="Polar residues" evidence="1">
    <location>
        <begin position="411"/>
        <end position="433"/>
    </location>
</feature>
<feature type="compositionally biased region" description="Polar residues" evidence="1">
    <location>
        <begin position="1"/>
        <end position="30"/>
    </location>
</feature>
<feature type="region of interest" description="Disordered" evidence="1">
    <location>
        <begin position="124"/>
        <end position="146"/>
    </location>
</feature>
<feature type="region of interest" description="Disordered" evidence="1">
    <location>
        <begin position="269"/>
        <end position="296"/>
    </location>
</feature>
<accession>A0A1E1L0P1</accession>
<gene>
    <name evidence="2" type="ORF">RAG0_10634</name>
</gene>
<feature type="region of interest" description="Disordered" evidence="1">
    <location>
        <begin position="808"/>
        <end position="831"/>
    </location>
</feature>
<feature type="region of interest" description="Disordered" evidence="1">
    <location>
        <begin position="555"/>
        <end position="576"/>
    </location>
</feature>
<protein>
    <submittedName>
        <fullName evidence="2">Uncharacterized protein</fullName>
    </submittedName>
</protein>